<keyword evidence="4 9" id="KW-0812">Transmembrane</keyword>
<dbReference type="InterPro" id="IPR003439">
    <property type="entry name" value="ABC_transporter-like_ATP-bd"/>
</dbReference>
<dbReference type="HOGENOM" id="CLU_000604_84_9_0"/>
<keyword evidence="13" id="KW-1185">Reference proteome</keyword>
<dbReference type="GO" id="GO:0005524">
    <property type="term" value="F:ATP binding"/>
    <property type="evidence" value="ECO:0007669"/>
    <property type="project" value="UniProtKB-KW"/>
</dbReference>
<dbReference type="eggNOG" id="COG1132">
    <property type="taxonomic scope" value="Bacteria"/>
</dbReference>
<dbReference type="FunFam" id="3.40.50.300:FF:000221">
    <property type="entry name" value="Multidrug ABC transporter ATP-binding protein"/>
    <property type="match status" value="1"/>
</dbReference>
<dbReference type="SUPFAM" id="SSF52540">
    <property type="entry name" value="P-loop containing nucleoside triphosphate hydrolases"/>
    <property type="match status" value="1"/>
</dbReference>
<evidence type="ECO:0000256" key="3">
    <source>
        <dbReference type="ARBA" id="ARBA00022475"/>
    </source>
</evidence>
<dbReference type="PROSITE" id="PS00211">
    <property type="entry name" value="ABC_TRANSPORTER_1"/>
    <property type="match status" value="1"/>
</dbReference>
<keyword evidence="5" id="KW-0547">Nucleotide-binding</keyword>
<dbReference type="STRING" id="716544.wcw_0361"/>
<dbReference type="EMBL" id="CP001928">
    <property type="protein sequence ID" value="ADI37734.1"/>
    <property type="molecule type" value="Genomic_DNA"/>
</dbReference>
<evidence type="ECO:0000256" key="2">
    <source>
        <dbReference type="ARBA" id="ARBA00022448"/>
    </source>
</evidence>
<name>D6YUC3_WADCW</name>
<feature type="transmembrane region" description="Helical" evidence="9">
    <location>
        <begin position="296"/>
        <end position="320"/>
    </location>
</feature>
<dbReference type="Pfam" id="PF00664">
    <property type="entry name" value="ABC_membrane"/>
    <property type="match status" value="1"/>
</dbReference>
<dbReference type="InterPro" id="IPR036640">
    <property type="entry name" value="ABC1_TM_sf"/>
</dbReference>
<evidence type="ECO:0000256" key="9">
    <source>
        <dbReference type="SAM" id="Phobius"/>
    </source>
</evidence>
<reference evidence="12 13" key="1">
    <citation type="journal article" date="2010" name="PLoS ONE">
        <title>The Waddlia genome: a window into chlamydial biology.</title>
        <authorList>
            <person name="Bertelli C."/>
            <person name="Collyn F."/>
            <person name="Croxatto A."/>
            <person name="Ruckert C."/>
            <person name="Polkinghorne A."/>
            <person name="Kebbi-Beghdadi C."/>
            <person name="Goesmann A."/>
            <person name="Vaughan L."/>
            <person name="Greub G."/>
        </authorList>
    </citation>
    <scope>NUCLEOTIDE SEQUENCE [LARGE SCALE GENOMIC DNA]</scope>
    <source>
        <strain evidence="13">ATCC VR-1470 / WSU 86-1044</strain>
    </source>
</reference>
<dbReference type="Pfam" id="PF00005">
    <property type="entry name" value="ABC_tran"/>
    <property type="match status" value="1"/>
</dbReference>
<proteinExistence type="predicted"/>
<keyword evidence="8 9" id="KW-0472">Membrane</keyword>
<dbReference type="InterPro" id="IPR027417">
    <property type="entry name" value="P-loop_NTPase"/>
</dbReference>
<dbReference type="InterPro" id="IPR017871">
    <property type="entry name" value="ABC_transporter-like_CS"/>
</dbReference>
<dbReference type="CDD" id="cd18541">
    <property type="entry name" value="ABC_6TM_TmrB_like"/>
    <property type="match status" value="1"/>
</dbReference>
<dbReference type="GO" id="GO:0005886">
    <property type="term" value="C:plasma membrane"/>
    <property type="evidence" value="ECO:0007669"/>
    <property type="project" value="UniProtKB-SubCell"/>
</dbReference>
<dbReference type="KEGG" id="wch:wcw_0361"/>
<evidence type="ECO:0000256" key="5">
    <source>
        <dbReference type="ARBA" id="ARBA00022741"/>
    </source>
</evidence>
<dbReference type="PANTHER" id="PTHR43394:SF1">
    <property type="entry name" value="ATP-BINDING CASSETTE SUB-FAMILY B MEMBER 10, MITOCHONDRIAL"/>
    <property type="match status" value="1"/>
</dbReference>
<keyword evidence="2" id="KW-0813">Transport</keyword>
<dbReference type="PROSITE" id="PS50893">
    <property type="entry name" value="ABC_TRANSPORTER_2"/>
    <property type="match status" value="1"/>
</dbReference>
<protein>
    <submittedName>
        <fullName evidence="12">Putative ABC transporter ATP-binding protein</fullName>
        <ecNumber evidence="12">3.6.3.-</ecNumber>
    </submittedName>
</protein>
<dbReference type="AlphaFoldDB" id="D6YUC3"/>
<organism evidence="12 13">
    <name type="scientific">Waddlia chondrophila (strain ATCC VR-1470 / WSU 86-1044)</name>
    <dbReference type="NCBI Taxonomy" id="716544"/>
    <lineage>
        <taxon>Bacteria</taxon>
        <taxon>Pseudomonadati</taxon>
        <taxon>Chlamydiota</taxon>
        <taxon>Chlamydiia</taxon>
        <taxon>Parachlamydiales</taxon>
        <taxon>Waddliaceae</taxon>
        <taxon>Waddlia</taxon>
    </lineage>
</organism>
<evidence type="ECO:0000313" key="13">
    <source>
        <dbReference type="Proteomes" id="UP000001505"/>
    </source>
</evidence>
<keyword evidence="7 9" id="KW-1133">Transmembrane helix</keyword>
<feature type="transmembrane region" description="Helical" evidence="9">
    <location>
        <begin position="20"/>
        <end position="41"/>
    </location>
</feature>
<feature type="transmembrane region" description="Helical" evidence="9">
    <location>
        <begin position="178"/>
        <end position="195"/>
    </location>
</feature>
<evidence type="ECO:0000313" key="12">
    <source>
        <dbReference type="EMBL" id="ADI37734.1"/>
    </source>
</evidence>
<dbReference type="RefSeq" id="WP_013181462.1">
    <property type="nucleotide sequence ID" value="NC_014225.1"/>
</dbReference>
<evidence type="ECO:0000256" key="7">
    <source>
        <dbReference type="ARBA" id="ARBA00022989"/>
    </source>
</evidence>
<evidence type="ECO:0000259" key="11">
    <source>
        <dbReference type="PROSITE" id="PS50929"/>
    </source>
</evidence>
<feature type="domain" description="ABC transmembrane type-1" evidence="11">
    <location>
        <begin position="21"/>
        <end position="322"/>
    </location>
</feature>
<dbReference type="SMART" id="SM00382">
    <property type="entry name" value="AAA"/>
    <property type="match status" value="1"/>
</dbReference>
<dbReference type="Gene3D" id="3.40.50.300">
    <property type="entry name" value="P-loop containing nucleotide triphosphate hydrolases"/>
    <property type="match status" value="1"/>
</dbReference>
<evidence type="ECO:0000256" key="1">
    <source>
        <dbReference type="ARBA" id="ARBA00004651"/>
    </source>
</evidence>
<dbReference type="GO" id="GO:0015421">
    <property type="term" value="F:ABC-type oligopeptide transporter activity"/>
    <property type="evidence" value="ECO:0007669"/>
    <property type="project" value="TreeGrafter"/>
</dbReference>
<dbReference type="InterPro" id="IPR003593">
    <property type="entry name" value="AAA+_ATPase"/>
</dbReference>
<dbReference type="SUPFAM" id="SSF90123">
    <property type="entry name" value="ABC transporter transmembrane region"/>
    <property type="match status" value="1"/>
</dbReference>
<evidence type="ECO:0000259" key="10">
    <source>
        <dbReference type="PROSITE" id="PS50893"/>
    </source>
</evidence>
<dbReference type="GO" id="GO:0016887">
    <property type="term" value="F:ATP hydrolysis activity"/>
    <property type="evidence" value="ECO:0007669"/>
    <property type="project" value="InterPro"/>
</dbReference>
<evidence type="ECO:0000256" key="6">
    <source>
        <dbReference type="ARBA" id="ARBA00022840"/>
    </source>
</evidence>
<feature type="transmembrane region" description="Helical" evidence="9">
    <location>
        <begin position="260"/>
        <end position="284"/>
    </location>
</feature>
<feature type="transmembrane region" description="Helical" evidence="9">
    <location>
        <begin position="74"/>
        <end position="91"/>
    </location>
</feature>
<dbReference type="PANTHER" id="PTHR43394">
    <property type="entry name" value="ATP-DEPENDENT PERMEASE MDL1, MITOCHONDRIAL"/>
    <property type="match status" value="1"/>
</dbReference>
<dbReference type="Gene3D" id="1.20.1560.10">
    <property type="entry name" value="ABC transporter type 1, transmembrane domain"/>
    <property type="match status" value="1"/>
</dbReference>
<gene>
    <name evidence="12" type="ordered locus">wcw_0361</name>
</gene>
<feature type="domain" description="ABC transporter" evidence="10">
    <location>
        <begin position="356"/>
        <end position="591"/>
    </location>
</feature>
<dbReference type="PROSITE" id="PS50929">
    <property type="entry name" value="ABC_TM1F"/>
    <property type="match status" value="1"/>
</dbReference>
<dbReference type="EC" id="3.6.3.-" evidence="12"/>
<dbReference type="Proteomes" id="UP000001505">
    <property type="component" value="Chromosome"/>
</dbReference>
<evidence type="ECO:0000256" key="8">
    <source>
        <dbReference type="ARBA" id="ARBA00023136"/>
    </source>
</evidence>
<dbReference type="InterPro" id="IPR011527">
    <property type="entry name" value="ABC1_TM_dom"/>
</dbReference>
<dbReference type="InterPro" id="IPR039421">
    <property type="entry name" value="Type_1_exporter"/>
</dbReference>
<keyword evidence="12" id="KW-0378">Hydrolase</keyword>
<dbReference type="OrthoDB" id="9771903at2"/>
<keyword evidence="3" id="KW-1003">Cell membrane</keyword>
<sequence length="600" mass="68358">MEKSLFESLKKVLWQYKEKFFLGFLMLLVSNGLLIFNPLVFRQAVIAVDPNSPVEEGILHDFFWWLWGAQVGNIWVWAPSLLLIAILSAYLKYQMRVTFITVSRDVEVEIRSKLFSRIQSQSMAFFDNHGIGELLSRLTNDISAYRDVLGPGIMYPLFFLTLVIPGLAALFFISTKLAVISMIPMILIPIVNFAIRGRLYELSKRVQKSLADLSNMAQEHYSAIRTIKSYVIENTLFKYFLALCNSLVSMNLRLATLQGALFPFFTFLTKVTTVVLVLFSGFVILKGWGELSAADFVSFMWIQSYIFFPVLMLAWLIPVFERGRAAYDRLLEIYEEPIEVVDHLVSELKIPAGARLAFRNLTFRYPSQQIPALSNFNLEIEGGAFVGITGPVGAGKSTLFKLLNREYEIPEGMIEIGGRDIHKYPLSAFHMEVVTVEQVPFLFSKSIEENVKFGKREATKQEIEEVSRFADFHETVLDFPEQYHTLVGERGVTLSGGQKQRLAMARAFLVNRSILLLDDIFSAVDSDTEARIFQSMRRNFKGKTVLLITHRMSILEQMDRVIYLSGGQVSEEGTPKELMQLGGQYAALVELQRIDRHEKT</sequence>
<comment type="subcellular location">
    <subcellularLocation>
        <location evidence="1">Cell membrane</location>
        <topology evidence="1">Multi-pass membrane protein</topology>
    </subcellularLocation>
</comment>
<evidence type="ECO:0000256" key="4">
    <source>
        <dbReference type="ARBA" id="ARBA00022692"/>
    </source>
</evidence>
<feature type="transmembrane region" description="Helical" evidence="9">
    <location>
        <begin position="153"/>
        <end position="172"/>
    </location>
</feature>
<accession>D6YUC3</accession>
<keyword evidence="6 12" id="KW-0067">ATP-binding</keyword>